<sequence>MDKPKTHSIIEPFSMKQIMNRSDNHSEPSISDLRHEVSSLKEEIRNIKTDILTNQVPKRITFRDLESNQNSSQEDDNNIGIDLSNINNDHLIEPFVTNTDIIHGIPFITQIKPYFTNLDGITTTILGKDLHFPFVKTLSQDLSNFVRENTVFRINNLSQHITFLKDEILPWSTEQTQAVIHVKTLVQTIPCLGIPNPDAFMIVEIDAENKRPFRPITPSKGDNSLLKAKMARPFIHPPLTPAKAEPSLRPELTFQNKFTALADYRRLPCPAQPKPPKLLCPPQPKLINIRPTKPSAQEASSSSIQTKESYTMKIPESFAQAVNPELTKTIPTKTIPKEESFEFVISQVLPLMALNKECENVDIGTLIKPCYTDLNYVHTDNRLKTKRFYEAILIDTDSIEIKHSRNANNYIQYSRFTIKKILDPFEWFADHLHTPIALTMYSSSITKTTIPRWFYEWWNLFGGVEKILPQQFLNRFEEFQTKERITTLPEHIKLCKYYIQRKISYIITWNFSKVNVDHIQHLCKQIQVKGWVPKQPNVKVQEKAGSCSRKLSKAALKQKLKEAMDNIDNYDEDQIMKMIEDTASIESSSEDNGDMCNPKGLALGYMEPDYE</sequence>
<name>A0A9J5WR08_SOLCO</name>
<gene>
    <name evidence="2" type="ORF">H5410_057500</name>
</gene>
<protein>
    <submittedName>
        <fullName evidence="2">Uncharacterized protein</fullName>
    </submittedName>
</protein>
<dbReference type="Proteomes" id="UP000824120">
    <property type="component" value="Chromosome 11"/>
</dbReference>
<dbReference type="PANTHER" id="PTHR48434">
    <property type="entry name" value="(RAPE) HYPOTHETICAL PROTEIN"/>
    <property type="match status" value="1"/>
</dbReference>
<evidence type="ECO:0000313" key="3">
    <source>
        <dbReference type="Proteomes" id="UP000824120"/>
    </source>
</evidence>
<reference evidence="2 3" key="1">
    <citation type="submission" date="2020-09" db="EMBL/GenBank/DDBJ databases">
        <title>De no assembly of potato wild relative species, Solanum commersonii.</title>
        <authorList>
            <person name="Cho K."/>
        </authorList>
    </citation>
    <scope>NUCLEOTIDE SEQUENCE [LARGE SCALE GENOMIC DNA]</scope>
    <source>
        <strain evidence="2">LZ3.2</strain>
        <tissue evidence="2">Leaf</tissue>
    </source>
</reference>
<proteinExistence type="predicted"/>
<organism evidence="2 3">
    <name type="scientific">Solanum commersonii</name>
    <name type="common">Commerson's wild potato</name>
    <name type="synonym">Commerson's nightshade</name>
    <dbReference type="NCBI Taxonomy" id="4109"/>
    <lineage>
        <taxon>Eukaryota</taxon>
        <taxon>Viridiplantae</taxon>
        <taxon>Streptophyta</taxon>
        <taxon>Embryophyta</taxon>
        <taxon>Tracheophyta</taxon>
        <taxon>Spermatophyta</taxon>
        <taxon>Magnoliopsida</taxon>
        <taxon>eudicotyledons</taxon>
        <taxon>Gunneridae</taxon>
        <taxon>Pentapetalae</taxon>
        <taxon>asterids</taxon>
        <taxon>lamiids</taxon>
        <taxon>Solanales</taxon>
        <taxon>Solanaceae</taxon>
        <taxon>Solanoideae</taxon>
        <taxon>Solaneae</taxon>
        <taxon>Solanum</taxon>
    </lineage>
</organism>
<keyword evidence="3" id="KW-1185">Reference proteome</keyword>
<dbReference type="AlphaFoldDB" id="A0A9J5WR08"/>
<dbReference type="PANTHER" id="PTHR48434:SF1">
    <property type="entry name" value="(RAPE) HYPOTHETICAL PROTEIN"/>
    <property type="match status" value="1"/>
</dbReference>
<evidence type="ECO:0000256" key="1">
    <source>
        <dbReference type="SAM" id="MobiDB-lite"/>
    </source>
</evidence>
<evidence type="ECO:0000313" key="2">
    <source>
        <dbReference type="EMBL" id="KAG5577366.1"/>
    </source>
</evidence>
<comment type="caution">
    <text evidence="2">The sequence shown here is derived from an EMBL/GenBank/DDBJ whole genome shotgun (WGS) entry which is preliminary data.</text>
</comment>
<feature type="region of interest" description="Disordered" evidence="1">
    <location>
        <begin position="586"/>
        <end position="611"/>
    </location>
</feature>
<accession>A0A9J5WR08</accession>
<dbReference type="OrthoDB" id="6771023at2759"/>
<dbReference type="EMBL" id="JACXVP010000011">
    <property type="protein sequence ID" value="KAG5577366.1"/>
    <property type="molecule type" value="Genomic_DNA"/>
</dbReference>